<gene>
    <name evidence="3" type="ORF">CH341_25745</name>
</gene>
<dbReference type="OrthoDB" id="407979at2"/>
<keyword evidence="4" id="KW-1185">Reference proteome</keyword>
<sequence>MKVRFETTPKGEIAILPRAEYDRLVALAAEAEEDAGTARLVARARKDVAAGTPLLPLAVADALADGENPVRVLRGFRGMTQVELAAAVGIAQGYLSDIEGGKRNGPLALHRKIARVLAVPLDLLGSAAQPGDETEPGRTNTRRAVPPGPRKPRKRG</sequence>
<dbReference type="EMBL" id="NPEX01000286">
    <property type="protein sequence ID" value="RAI39483.1"/>
    <property type="molecule type" value="Genomic_DNA"/>
</dbReference>
<dbReference type="Gene3D" id="1.10.260.40">
    <property type="entry name" value="lambda repressor-like DNA-binding domains"/>
    <property type="match status" value="1"/>
</dbReference>
<name>A0A327KPD0_9BRAD</name>
<dbReference type="Proteomes" id="UP000249130">
    <property type="component" value="Unassembled WGS sequence"/>
</dbReference>
<dbReference type="RefSeq" id="WP_111421856.1">
    <property type="nucleotide sequence ID" value="NZ_NPEX01000286.1"/>
</dbReference>
<dbReference type="GO" id="GO:0003677">
    <property type="term" value="F:DNA binding"/>
    <property type="evidence" value="ECO:0007669"/>
    <property type="project" value="InterPro"/>
</dbReference>
<organism evidence="3 4">
    <name type="scientific">Rhodoplanes roseus</name>
    <dbReference type="NCBI Taxonomy" id="29409"/>
    <lineage>
        <taxon>Bacteria</taxon>
        <taxon>Pseudomonadati</taxon>
        <taxon>Pseudomonadota</taxon>
        <taxon>Alphaproteobacteria</taxon>
        <taxon>Hyphomicrobiales</taxon>
        <taxon>Nitrobacteraceae</taxon>
        <taxon>Rhodoplanes</taxon>
    </lineage>
</organism>
<dbReference type="InterPro" id="IPR010982">
    <property type="entry name" value="Lambda_DNA-bd_dom_sf"/>
</dbReference>
<feature type="domain" description="HTH cro/C1-type" evidence="2">
    <location>
        <begin position="70"/>
        <end position="124"/>
    </location>
</feature>
<evidence type="ECO:0000259" key="2">
    <source>
        <dbReference type="PROSITE" id="PS50943"/>
    </source>
</evidence>
<feature type="region of interest" description="Disordered" evidence="1">
    <location>
        <begin position="125"/>
        <end position="156"/>
    </location>
</feature>
<evidence type="ECO:0000256" key="1">
    <source>
        <dbReference type="SAM" id="MobiDB-lite"/>
    </source>
</evidence>
<reference evidence="3 4" key="1">
    <citation type="submission" date="2017-07" db="EMBL/GenBank/DDBJ databases">
        <title>Draft Genome Sequences of Select Purple Nonsulfur Bacteria.</title>
        <authorList>
            <person name="Lasarre B."/>
            <person name="Mckinlay J.B."/>
        </authorList>
    </citation>
    <scope>NUCLEOTIDE SEQUENCE [LARGE SCALE GENOMIC DNA]</scope>
    <source>
        <strain evidence="3 4">DSM 5909</strain>
    </source>
</reference>
<dbReference type="InterPro" id="IPR001387">
    <property type="entry name" value="Cro/C1-type_HTH"/>
</dbReference>
<proteinExistence type="predicted"/>
<accession>A0A327KPD0</accession>
<dbReference type="SMART" id="SM00530">
    <property type="entry name" value="HTH_XRE"/>
    <property type="match status" value="1"/>
</dbReference>
<dbReference type="CDD" id="cd00093">
    <property type="entry name" value="HTH_XRE"/>
    <property type="match status" value="1"/>
</dbReference>
<dbReference type="PROSITE" id="PS50943">
    <property type="entry name" value="HTH_CROC1"/>
    <property type="match status" value="1"/>
</dbReference>
<dbReference type="SUPFAM" id="SSF47413">
    <property type="entry name" value="lambda repressor-like DNA-binding domains"/>
    <property type="match status" value="1"/>
</dbReference>
<dbReference type="Pfam" id="PF01381">
    <property type="entry name" value="HTH_3"/>
    <property type="match status" value="1"/>
</dbReference>
<comment type="caution">
    <text evidence="3">The sequence shown here is derived from an EMBL/GenBank/DDBJ whole genome shotgun (WGS) entry which is preliminary data.</text>
</comment>
<evidence type="ECO:0000313" key="3">
    <source>
        <dbReference type="EMBL" id="RAI39483.1"/>
    </source>
</evidence>
<evidence type="ECO:0000313" key="4">
    <source>
        <dbReference type="Proteomes" id="UP000249130"/>
    </source>
</evidence>
<protein>
    <submittedName>
        <fullName evidence="3">Transcriptional regulator</fullName>
    </submittedName>
</protein>
<dbReference type="AlphaFoldDB" id="A0A327KPD0"/>